<organism evidence="2 3">
    <name type="scientific">Lophiostoma macrostomum CBS 122681</name>
    <dbReference type="NCBI Taxonomy" id="1314788"/>
    <lineage>
        <taxon>Eukaryota</taxon>
        <taxon>Fungi</taxon>
        <taxon>Dikarya</taxon>
        <taxon>Ascomycota</taxon>
        <taxon>Pezizomycotina</taxon>
        <taxon>Dothideomycetes</taxon>
        <taxon>Pleosporomycetidae</taxon>
        <taxon>Pleosporales</taxon>
        <taxon>Lophiostomataceae</taxon>
        <taxon>Lophiostoma</taxon>
    </lineage>
</organism>
<gene>
    <name evidence="2" type="ORF">K491DRAFT_688883</name>
</gene>
<sequence length="58" mass="6486">MISISRPEISAPCLVSPLRLVSSRLVMFSIPSVLFFAAYYYMIIPSHLIPTGHRIPPV</sequence>
<keyword evidence="1" id="KW-0812">Transmembrane</keyword>
<evidence type="ECO:0000313" key="2">
    <source>
        <dbReference type="EMBL" id="KAF2659781.1"/>
    </source>
</evidence>
<keyword evidence="3" id="KW-1185">Reference proteome</keyword>
<dbReference type="Proteomes" id="UP000799324">
    <property type="component" value="Unassembled WGS sequence"/>
</dbReference>
<evidence type="ECO:0000256" key="1">
    <source>
        <dbReference type="SAM" id="Phobius"/>
    </source>
</evidence>
<dbReference type="AlphaFoldDB" id="A0A6A6TKF7"/>
<dbReference type="EMBL" id="MU004304">
    <property type="protein sequence ID" value="KAF2659781.1"/>
    <property type="molecule type" value="Genomic_DNA"/>
</dbReference>
<evidence type="ECO:0000313" key="3">
    <source>
        <dbReference type="Proteomes" id="UP000799324"/>
    </source>
</evidence>
<name>A0A6A6TKF7_9PLEO</name>
<keyword evidence="1" id="KW-0472">Membrane</keyword>
<protein>
    <submittedName>
        <fullName evidence="2">Uncharacterized protein</fullName>
    </submittedName>
</protein>
<reference evidence="2" key="1">
    <citation type="journal article" date="2020" name="Stud. Mycol.">
        <title>101 Dothideomycetes genomes: a test case for predicting lifestyles and emergence of pathogens.</title>
        <authorList>
            <person name="Haridas S."/>
            <person name="Albert R."/>
            <person name="Binder M."/>
            <person name="Bloem J."/>
            <person name="Labutti K."/>
            <person name="Salamov A."/>
            <person name="Andreopoulos B."/>
            <person name="Baker S."/>
            <person name="Barry K."/>
            <person name="Bills G."/>
            <person name="Bluhm B."/>
            <person name="Cannon C."/>
            <person name="Castanera R."/>
            <person name="Culley D."/>
            <person name="Daum C."/>
            <person name="Ezra D."/>
            <person name="Gonzalez J."/>
            <person name="Henrissat B."/>
            <person name="Kuo A."/>
            <person name="Liang C."/>
            <person name="Lipzen A."/>
            <person name="Lutzoni F."/>
            <person name="Magnuson J."/>
            <person name="Mondo S."/>
            <person name="Nolan M."/>
            <person name="Ohm R."/>
            <person name="Pangilinan J."/>
            <person name="Park H.-J."/>
            <person name="Ramirez L."/>
            <person name="Alfaro M."/>
            <person name="Sun H."/>
            <person name="Tritt A."/>
            <person name="Yoshinaga Y."/>
            <person name="Zwiers L.-H."/>
            <person name="Turgeon B."/>
            <person name="Goodwin S."/>
            <person name="Spatafora J."/>
            <person name="Crous P."/>
            <person name="Grigoriev I."/>
        </authorList>
    </citation>
    <scope>NUCLEOTIDE SEQUENCE</scope>
    <source>
        <strain evidence="2">CBS 122681</strain>
    </source>
</reference>
<accession>A0A6A6TKF7</accession>
<keyword evidence="1" id="KW-1133">Transmembrane helix</keyword>
<feature type="transmembrane region" description="Helical" evidence="1">
    <location>
        <begin position="25"/>
        <end position="44"/>
    </location>
</feature>
<proteinExistence type="predicted"/>